<dbReference type="Proteomes" id="UP000759246">
    <property type="component" value="Unassembled WGS sequence"/>
</dbReference>
<dbReference type="Gene3D" id="2.70.98.10">
    <property type="match status" value="1"/>
</dbReference>
<evidence type="ECO:0000313" key="1">
    <source>
        <dbReference type="EMBL" id="MBF0967305.1"/>
    </source>
</evidence>
<dbReference type="GO" id="GO:0030246">
    <property type="term" value="F:carbohydrate binding"/>
    <property type="evidence" value="ECO:0007669"/>
    <property type="project" value="InterPro"/>
</dbReference>
<organism evidence="1 2">
    <name type="scientific">Actinomyces bouchesdurhonensis</name>
    <dbReference type="NCBI Taxonomy" id="1852361"/>
    <lineage>
        <taxon>Bacteria</taxon>
        <taxon>Bacillati</taxon>
        <taxon>Actinomycetota</taxon>
        <taxon>Actinomycetes</taxon>
        <taxon>Actinomycetales</taxon>
        <taxon>Actinomycetaceae</taxon>
        <taxon>Actinomyces</taxon>
    </lineage>
</organism>
<evidence type="ECO:0000313" key="2">
    <source>
        <dbReference type="Proteomes" id="UP000759246"/>
    </source>
</evidence>
<dbReference type="EMBL" id="JABZGF010000402">
    <property type="protein sequence ID" value="MBF0967305.1"/>
    <property type="molecule type" value="Genomic_DNA"/>
</dbReference>
<dbReference type="Pfam" id="PF01263">
    <property type="entry name" value="Aldose_epim"/>
    <property type="match status" value="1"/>
</dbReference>
<feature type="non-terminal residue" evidence="1">
    <location>
        <position position="1"/>
    </location>
</feature>
<dbReference type="PANTHER" id="PTHR11122:SF13">
    <property type="entry name" value="GLUCOSE-6-PHOSPHATE 1-EPIMERASE"/>
    <property type="match status" value="1"/>
</dbReference>
<proteinExistence type="predicted"/>
<dbReference type="PANTHER" id="PTHR11122">
    <property type="entry name" value="APOSPORY-ASSOCIATED PROTEIN C-RELATED"/>
    <property type="match status" value="1"/>
</dbReference>
<protein>
    <submittedName>
        <fullName evidence="1">D-hexose-6-phosphate mutarotase</fullName>
    </submittedName>
</protein>
<dbReference type="GO" id="GO:0005975">
    <property type="term" value="P:carbohydrate metabolic process"/>
    <property type="evidence" value="ECO:0007669"/>
    <property type="project" value="InterPro"/>
</dbReference>
<name>A0A929RQJ6_9ACTO</name>
<dbReference type="InterPro" id="IPR011013">
    <property type="entry name" value="Gal_mutarotase_sf_dom"/>
</dbReference>
<dbReference type="InterPro" id="IPR008183">
    <property type="entry name" value="Aldose_1/G6P_1-epimerase"/>
</dbReference>
<reference evidence="1" key="1">
    <citation type="submission" date="2020-04" db="EMBL/GenBank/DDBJ databases">
        <title>Deep metagenomics examines the oral microbiome during advanced dental caries in children, revealing novel taxa and co-occurrences with host molecules.</title>
        <authorList>
            <person name="Baker J.L."/>
            <person name="Morton J.T."/>
            <person name="Dinis M."/>
            <person name="Alvarez R."/>
            <person name="Tran N.C."/>
            <person name="Knight R."/>
            <person name="Edlund A."/>
        </authorList>
    </citation>
    <scope>NUCLEOTIDE SEQUENCE</scope>
    <source>
        <strain evidence="1">JCVI_30_bin.13</strain>
    </source>
</reference>
<dbReference type="InterPro" id="IPR014718">
    <property type="entry name" value="GH-type_carb-bd"/>
</dbReference>
<comment type="caution">
    <text evidence="1">The sequence shown here is derived from an EMBL/GenBank/DDBJ whole genome shotgun (WGS) entry which is preliminary data.</text>
</comment>
<dbReference type="SUPFAM" id="SSF74650">
    <property type="entry name" value="Galactose mutarotase-like"/>
    <property type="match status" value="1"/>
</dbReference>
<sequence>WTLLSATHPADTTPASFSFELHHTGETSALYPHSLCARLDVSAGSELHMSLSLTNDDDHPFAIEAAMHTYLHVGDIKDVTIEGLDGARYFDKVRARYATQRGDLNLVGPTDRVYTTTQQVRVTDPKLDRRIIVDKNGSGSTIVWNPWAQAAATMSDVGTDEWQYFVCVETAAVRERALTLWPGHPHIMTQSLAVETLD</sequence>
<dbReference type="GO" id="GO:0016853">
    <property type="term" value="F:isomerase activity"/>
    <property type="evidence" value="ECO:0007669"/>
    <property type="project" value="InterPro"/>
</dbReference>
<dbReference type="AlphaFoldDB" id="A0A929RQJ6"/>
<gene>
    <name evidence="1" type="ORF">HXK09_09220</name>
</gene>
<accession>A0A929RQJ6</accession>